<evidence type="ECO:0000313" key="9">
    <source>
        <dbReference type="RefSeq" id="XP_032830516.1"/>
    </source>
</evidence>
<comment type="subcellular location">
    <subcellularLocation>
        <location evidence="1">Membrane</location>
        <topology evidence="1">Single-pass membrane protein</topology>
    </subcellularLocation>
</comment>
<keyword evidence="5" id="KW-0472">Membrane</keyword>
<feature type="domain" description="DUF1279" evidence="7">
    <location>
        <begin position="164"/>
        <end position="249"/>
    </location>
</feature>
<keyword evidence="3" id="KW-1133">Transmembrane helix</keyword>
<sequence length="343" mass="38002">MRSAALVRRLTVARAPHSDFASLPGPRPACLTRSPASAALWVAASPQPRLLARVRLSSAALHSAPGRDPQQRKVDPLQDKVDPLQDKVDPVQDKVDPVQDKVDSVQDKVDPLQDKVDPQRGADPQQGTGKGPLRSKALETEGSPQPPSDETDPLQDRSMGLISRFKKTLKQYGKVMIPVHLVTSAVWFGSFYYAAMRGVNVLPMLEALGFPEKFIKLLHSSQGGNLLTAYALYKIATPARYTVTLGGTSYTVKYLRKRGILNTPPPPNVKQFLQDKMDETREKISEKVSDTREKISEKVSDTREKISEKVSDTREKISEKVSDTREKISEKVQDTKNRVAGKK</sequence>
<feature type="compositionally biased region" description="Basic and acidic residues" evidence="6">
    <location>
        <begin position="81"/>
        <end position="120"/>
    </location>
</feature>
<evidence type="ECO:0000256" key="1">
    <source>
        <dbReference type="ARBA" id="ARBA00004167"/>
    </source>
</evidence>
<dbReference type="KEGG" id="pmrn:116954155"/>
<gene>
    <name evidence="9 10" type="primary">FAM210A</name>
</gene>
<evidence type="ECO:0000313" key="8">
    <source>
        <dbReference type="Proteomes" id="UP001318040"/>
    </source>
</evidence>
<feature type="region of interest" description="Disordered" evidence="6">
    <location>
        <begin position="81"/>
        <end position="157"/>
    </location>
</feature>
<evidence type="ECO:0000256" key="2">
    <source>
        <dbReference type="ARBA" id="ARBA00022692"/>
    </source>
</evidence>
<dbReference type="RefSeq" id="XP_032830516.1">
    <property type="nucleotide sequence ID" value="XM_032974625.1"/>
</dbReference>
<dbReference type="PANTHER" id="PTHR21377:SF1">
    <property type="entry name" value="PROTEIN FAM210A"/>
    <property type="match status" value="1"/>
</dbReference>
<dbReference type="Gene3D" id="1.20.120.20">
    <property type="entry name" value="Apolipoprotein"/>
    <property type="match status" value="1"/>
</dbReference>
<protein>
    <submittedName>
        <fullName evidence="9 10">Protein FAM210A</fullName>
    </submittedName>
</protein>
<dbReference type="GO" id="GO:0005739">
    <property type="term" value="C:mitochondrion"/>
    <property type="evidence" value="ECO:0007669"/>
    <property type="project" value="TreeGrafter"/>
</dbReference>
<evidence type="ECO:0000256" key="3">
    <source>
        <dbReference type="ARBA" id="ARBA00022989"/>
    </source>
</evidence>
<evidence type="ECO:0000256" key="4">
    <source>
        <dbReference type="ARBA" id="ARBA00023054"/>
    </source>
</evidence>
<evidence type="ECO:0000256" key="5">
    <source>
        <dbReference type="ARBA" id="ARBA00023136"/>
    </source>
</evidence>
<accession>A0AAJ7U620</accession>
<evidence type="ECO:0000313" key="10">
    <source>
        <dbReference type="RefSeq" id="XP_032830517.1"/>
    </source>
</evidence>
<keyword evidence="2" id="KW-0812">Transmembrane</keyword>
<keyword evidence="8" id="KW-1185">Reference proteome</keyword>
<dbReference type="Proteomes" id="UP001318040">
    <property type="component" value="Chromosome 54"/>
</dbReference>
<dbReference type="Gene3D" id="1.20.1270.70">
    <property type="entry name" value="Designed single chain three-helix bundle"/>
    <property type="match status" value="1"/>
</dbReference>
<evidence type="ECO:0000259" key="7">
    <source>
        <dbReference type="Pfam" id="PF06916"/>
    </source>
</evidence>
<keyword evidence="4" id="KW-0175">Coiled coil</keyword>
<dbReference type="RefSeq" id="XP_032830517.1">
    <property type="nucleotide sequence ID" value="XM_032974626.1"/>
</dbReference>
<dbReference type="InterPro" id="IPR045866">
    <property type="entry name" value="FAM210A/B-like"/>
</dbReference>
<proteinExistence type="predicted"/>
<dbReference type="SUPFAM" id="SSF58113">
    <property type="entry name" value="Apolipoprotein A-I"/>
    <property type="match status" value="1"/>
</dbReference>
<dbReference type="AlphaFoldDB" id="A0AAJ7U620"/>
<organism evidence="8 9">
    <name type="scientific">Petromyzon marinus</name>
    <name type="common">Sea lamprey</name>
    <dbReference type="NCBI Taxonomy" id="7757"/>
    <lineage>
        <taxon>Eukaryota</taxon>
        <taxon>Metazoa</taxon>
        <taxon>Chordata</taxon>
        <taxon>Craniata</taxon>
        <taxon>Vertebrata</taxon>
        <taxon>Cyclostomata</taxon>
        <taxon>Hyperoartia</taxon>
        <taxon>Petromyzontiformes</taxon>
        <taxon>Petromyzontidae</taxon>
        <taxon>Petromyzon</taxon>
    </lineage>
</organism>
<feature type="compositionally biased region" description="Basic and acidic residues" evidence="6">
    <location>
        <begin position="284"/>
        <end position="337"/>
    </location>
</feature>
<evidence type="ECO:0000256" key="6">
    <source>
        <dbReference type="SAM" id="MobiDB-lite"/>
    </source>
</evidence>
<dbReference type="CTD" id="125228"/>
<dbReference type="Pfam" id="PF06916">
    <property type="entry name" value="FAM210A-B_dom"/>
    <property type="match status" value="1"/>
</dbReference>
<reference evidence="9 10" key="1">
    <citation type="submission" date="2025-04" db="UniProtKB">
        <authorList>
            <consortium name="RefSeq"/>
        </authorList>
    </citation>
    <scope>IDENTIFICATION</scope>
    <source>
        <tissue evidence="9 10">Sperm</tissue>
    </source>
</reference>
<dbReference type="GO" id="GO:0016020">
    <property type="term" value="C:membrane"/>
    <property type="evidence" value="ECO:0007669"/>
    <property type="project" value="UniProtKB-SubCell"/>
</dbReference>
<feature type="region of interest" description="Disordered" evidence="6">
    <location>
        <begin position="284"/>
        <end position="343"/>
    </location>
</feature>
<name>A0AAJ7U620_PETMA</name>
<dbReference type="InterPro" id="IPR009688">
    <property type="entry name" value="FAM210A/B-like_dom"/>
</dbReference>
<dbReference type="PANTHER" id="PTHR21377">
    <property type="entry name" value="PROTEIN FAM210B, MITOCHONDRIAL"/>
    <property type="match status" value="1"/>
</dbReference>